<name>A0A135S341_9PEZI</name>
<protein>
    <submittedName>
        <fullName evidence="1">Uncharacterized protein</fullName>
    </submittedName>
</protein>
<sequence length="147" mass="16428">MRACGNTLSLNRAGLYASAPSGKWHRSLRAMLARSDHRPRRGAAVNTCMNAPRVDTGYVELSPGFSTPGDCRYCRNALYRIGRIPPRERKSIDATLAARLLALAPLGEVGLHLFRHRDYVLSLYGRHDLCLQDETHLHSKELFNGLT</sequence>
<reference evidence="1 2" key="1">
    <citation type="submission" date="2014-02" db="EMBL/GenBank/DDBJ databases">
        <title>The genome sequence of Colletotrichum salicis CBS 607.94.</title>
        <authorList>
            <person name="Baroncelli R."/>
            <person name="Thon M.R."/>
        </authorList>
    </citation>
    <scope>NUCLEOTIDE SEQUENCE [LARGE SCALE GENOMIC DNA]</scope>
    <source>
        <strain evidence="1 2">CBS 607.94</strain>
    </source>
</reference>
<evidence type="ECO:0000313" key="1">
    <source>
        <dbReference type="EMBL" id="KXH30300.1"/>
    </source>
</evidence>
<organism evidence="1 2">
    <name type="scientific">Colletotrichum salicis</name>
    <dbReference type="NCBI Taxonomy" id="1209931"/>
    <lineage>
        <taxon>Eukaryota</taxon>
        <taxon>Fungi</taxon>
        <taxon>Dikarya</taxon>
        <taxon>Ascomycota</taxon>
        <taxon>Pezizomycotina</taxon>
        <taxon>Sordariomycetes</taxon>
        <taxon>Hypocreomycetidae</taxon>
        <taxon>Glomerellales</taxon>
        <taxon>Glomerellaceae</taxon>
        <taxon>Colletotrichum</taxon>
        <taxon>Colletotrichum acutatum species complex</taxon>
    </lineage>
</organism>
<proteinExistence type="predicted"/>
<keyword evidence="2" id="KW-1185">Reference proteome</keyword>
<dbReference type="EMBL" id="JFFI01002560">
    <property type="protein sequence ID" value="KXH30300.1"/>
    <property type="molecule type" value="Genomic_DNA"/>
</dbReference>
<comment type="caution">
    <text evidence="1">The sequence shown here is derived from an EMBL/GenBank/DDBJ whole genome shotgun (WGS) entry which is preliminary data.</text>
</comment>
<accession>A0A135S341</accession>
<dbReference type="AlphaFoldDB" id="A0A135S341"/>
<dbReference type="Proteomes" id="UP000070121">
    <property type="component" value="Unassembled WGS sequence"/>
</dbReference>
<evidence type="ECO:0000313" key="2">
    <source>
        <dbReference type="Proteomes" id="UP000070121"/>
    </source>
</evidence>
<gene>
    <name evidence="1" type="ORF">CSAL01_13614</name>
</gene>